<dbReference type="InterPro" id="IPR000504">
    <property type="entry name" value="RRM_dom"/>
</dbReference>
<gene>
    <name evidence="5" type="ORF">ADEAN_000081500</name>
</gene>
<dbReference type="AlphaFoldDB" id="A0A7G2C298"/>
<evidence type="ECO:0000313" key="6">
    <source>
        <dbReference type="Proteomes" id="UP000515908"/>
    </source>
</evidence>
<evidence type="ECO:0000313" key="5">
    <source>
        <dbReference type="EMBL" id="CAD2213374.1"/>
    </source>
</evidence>
<dbReference type="CDD" id="cd00590">
    <property type="entry name" value="RRM_SF"/>
    <property type="match status" value="2"/>
</dbReference>
<dbReference type="InterPro" id="IPR012677">
    <property type="entry name" value="Nucleotide-bd_a/b_plait_sf"/>
</dbReference>
<proteinExistence type="predicted"/>
<dbReference type="SUPFAM" id="SSF54928">
    <property type="entry name" value="RNA-binding domain, RBD"/>
    <property type="match status" value="3"/>
</dbReference>
<reference evidence="5 6" key="1">
    <citation type="submission" date="2020-08" db="EMBL/GenBank/DDBJ databases">
        <authorList>
            <person name="Newling K."/>
            <person name="Davey J."/>
            <person name="Forrester S."/>
        </authorList>
    </citation>
    <scope>NUCLEOTIDE SEQUENCE [LARGE SCALE GENOMIC DNA]</scope>
    <source>
        <strain evidence="6">Crithidia deanei Carvalho (ATCC PRA-265)</strain>
    </source>
</reference>
<sequence>MPERGRGRGGQERGRGRGGASAFFKSKEPHAPPTPKAYEPASVVTTTTDSGTELPKKLNSKVFIDGLPYEYKPEPHQMTLEEEIFNFVTAWKVGKPVRFIKRPGQGFGFLLFKSPNSVPVAVRVLNGRKFLGRTLRVEEPKLKDQGTVESEPSARDAGKDSYSRQVLLSDLAKVAEPDIIREVLRDVAPQLEGKLETIKMTSKNRKAFLTFSSPEDVTAAVNFLDGFHLLGRKVSAIPAAAPGTLPYSRVPIRTNTDDKGPSRTKMTTDEGDNDAFETVVVPLGVTAPVGAKPHQSKAAAAPVADSRGSNRTGVTEKYNLLDNGPREVYVGNIGENVTVQQLRQHFSNCGKIESCELIVNPNTGLLTGVGKVTFTLPAYAAYAKEHCHGSILRGNTLHVDRGDEANTRLTADHDDEEKDAYDEDEYLRRHGVKDKEAYFKGTAVGAEMGLEGDDEDGEADFTVVDRKRPRGGAEPKKANKVVKRDTMDAFFSDSEDEHFQDVDSDGGHEEKSAPAKKRKTNAPVKAAKKNAHKAAPKTKKGKGKK</sequence>
<accession>A0A7G2C298</accession>
<feature type="compositionally biased region" description="Basic and acidic residues" evidence="3">
    <location>
        <begin position="1"/>
        <end position="15"/>
    </location>
</feature>
<feature type="domain" description="RRM" evidence="4">
    <location>
        <begin position="326"/>
        <end position="404"/>
    </location>
</feature>
<dbReference type="OrthoDB" id="439808at2759"/>
<dbReference type="InterPro" id="IPR035979">
    <property type="entry name" value="RBD_domain_sf"/>
</dbReference>
<feature type="compositionally biased region" description="Basic and acidic residues" evidence="3">
    <location>
        <begin position="497"/>
        <end position="513"/>
    </location>
</feature>
<feature type="compositionally biased region" description="Basic residues" evidence="3">
    <location>
        <begin position="514"/>
        <end position="545"/>
    </location>
</feature>
<name>A0A7G2C298_9TRYP</name>
<dbReference type="PANTHER" id="PTHR48025">
    <property type="entry name" value="OS02G0815200 PROTEIN"/>
    <property type="match status" value="1"/>
</dbReference>
<dbReference type="PROSITE" id="PS50102">
    <property type="entry name" value="RRM"/>
    <property type="match status" value="3"/>
</dbReference>
<feature type="domain" description="RRM" evidence="4">
    <location>
        <begin position="164"/>
        <end position="241"/>
    </location>
</feature>
<dbReference type="SMART" id="SM00360">
    <property type="entry name" value="RRM"/>
    <property type="match status" value="3"/>
</dbReference>
<dbReference type="Pfam" id="PF00076">
    <property type="entry name" value="RRM_1"/>
    <property type="match status" value="1"/>
</dbReference>
<evidence type="ECO:0000256" key="2">
    <source>
        <dbReference type="PROSITE-ProRule" id="PRU00176"/>
    </source>
</evidence>
<dbReference type="GO" id="GO:0003729">
    <property type="term" value="F:mRNA binding"/>
    <property type="evidence" value="ECO:0007669"/>
    <property type="project" value="TreeGrafter"/>
</dbReference>
<dbReference type="Gene3D" id="3.30.70.330">
    <property type="match status" value="3"/>
</dbReference>
<dbReference type="Proteomes" id="UP000515908">
    <property type="component" value="Chromosome 01"/>
</dbReference>
<feature type="region of interest" description="Disordered" evidence="3">
    <location>
        <begin position="489"/>
        <end position="545"/>
    </location>
</feature>
<evidence type="ECO:0000259" key="4">
    <source>
        <dbReference type="PROSITE" id="PS50102"/>
    </source>
</evidence>
<dbReference type="EMBL" id="LR877145">
    <property type="protein sequence ID" value="CAD2213374.1"/>
    <property type="molecule type" value="Genomic_DNA"/>
</dbReference>
<feature type="domain" description="RRM" evidence="4">
    <location>
        <begin position="60"/>
        <end position="142"/>
    </location>
</feature>
<organism evidence="5 6">
    <name type="scientific">Angomonas deanei</name>
    <dbReference type="NCBI Taxonomy" id="59799"/>
    <lineage>
        <taxon>Eukaryota</taxon>
        <taxon>Discoba</taxon>
        <taxon>Euglenozoa</taxon>
        <taxon>Kinetoplastea</taxon>
        <taxon>Metakinetoplastina</taxon>
        <taxon>Trypanosomatida</taxon>
        <taxon>Trypanosomatidae</taxon>
        <taxon>Strigomonadinae</taxon>
        <taxon>Angomonas</taxon>
    </lineage>
</organism>
<dbReference type="InterPro" id="IPR050502">
    <property type="entry name" value="Euk_RNA-bind_prot"/>
</dbReference>
<protein>
    <submittedName>
        <fullName evidence="5">RNA recognition motif. (A.k.a. RRM, RBD, or RNP domain), putative</fullName>
    </submittedName>
</protein>
<feature type="region of interest" description="Disordered" evidence="3">
    <location>
        <begin position="291"/>
        <end position="311"/>
    </location>
</feature>
<dbReference type="PANTHER" id="PTHR48025:SF1">
    <property type="entry name" value="RRM DOMAIN-CONTAINING PROTEIN"/>
    <property type="match status" value="1"/>
</dbReference>
<dbReference type="VEuPathDB" id="TriTrypDB:ADEAN_000081500"/>
<keyword evidence="1 2" id="KW-0694">RNA-binding</keyword>
<feature type="region of interest" description="Disordered" evidence="3">
    <location>
        <begin position="248"/>
        <end position="270"/>
    </location>
</feature>
<evidence type="ECO:0000256" key="1">
    <source>
        <dbReference type="ARBA" id="ARBA00022884"/>
    </source>
</evidence>
<evidence type="ECO:0000256" key="3">
    <source>
        <dbReference type="SAM" id="MobiDB-lite"/>
    </source>
</evidence>
<keyword evidence="6" id="KW-1185">Reference proteome</keyword>
<feature type="region of interest" description="Disordered" evidence="3">
    <location>
        <begin position="1"/>
        <end position="54"/>
    </location>
</feature>